<dbReference type="InterPro" id="IPR002227">
    <property type="entry name" value="Tyrosinase_Cu-bd"/>
</dbReference>
<gene>
    <name evidence="2" type="ORF">MFIFM68171_05667</name>
</gene>
<proteinExistence type="predicted"/>
<organism evidence="2 3">
    <name type="scientific">Madurella fahalii</name>
    <dbReference type="NCBI Taxonomy" id="1157608"/>
    <lineage>
        <taxon>Eukaryota</taxon>
        <taxon>Fungi</taxon>
        <taxon>Dikarya</taxon>
        <taxon>Ascomycota</taxon>
        <taxon>Pezizomycotina</taxon>
        <taxon>Sordariomycetes</taxon>
        <taxon>Sordariomycetidae</taxon>
        <taxon>Sordariales</taxon>
        <taxon>Sordariales incertae sedis</taxon>
        <taxon>Madurella</taxon>
    </lineage>
</organism>
<sequence length="199" mass="21552">MLEAFLEEQCAYTGPMPWWRETDYTGDFAGSGLFTPQYFGALPPLSDTGEGTCITDGAFANTTILVGPNGPTCLSRGETKQTTDEVTIVTLDLCHGDANTEYMQHQRCVEQPIHALMHEGIGPTMWLLSTSPGDPVFFDANPTRSTSISGCAEYLGDGSPCIPLTRVTVLTTMGLVPDSTVGDVLDTENNILCYTYDEF</sequence>
<keyword evidence="3" id="KW-1185">Reference proteome</keyword>
<comment type="caution">
    <text evidence="2">The sequence shown here is derived from an EMBL/GenBank/DDBJ whole genome shotgun (WGS) entry which is preliminary data.</text>
</comment>
<evidence type="ECO:0000259" key="1">
    <source>
        <dbReference type="Pfam" id="PF00264"/>
    </source>
</evidence>
<dbReference type="InterPro" id="IPR008922">
    <property type="entry name" value="Di-copper_centre_dom_sf"/>
</dbReference>
<feature type="domain" description="Tyrosinase copper-binding" evidence="1">
    <location>
        <begin position="2"/>
        <end position="138"/>
    </location>
</feature>
<dbReference type="Pfam" id="PF00264">
    <property type="entry name" value="Tyrosinase"/>
    <property type="match status" value="1"/>
</dbReference>
<name>A0ABQ0GCG3_9PEZI</name>
<dbReference type="GeneID" id="98176410"/>
<dbReference type="Proteomes" id="UP001628179">
    <property type="component" value="Unassembled WGS sequence"/>
</dbReference>
<evidence type="ECO:0000313" key="3">
    <source>
        <dbReference type="Proteomes" id="UP001628179"/>
    </source>
</evidence>
<reference evidence="2 3" key="1">
    <citation type="submission" date="2024-09" db="EMBL/GenBank/DDBJ databases">
        <title>Itraconazole resistance in Madurella fahalii resulting from another homologue of gene encoding cytochrome P450 14-alpha sterol demethylase (CYP51).</title>
        <authorList>
            <person name="Yoshioka I."/>
            <person name="Fahal A.H."/>
            <person name="Kaneko S."/>
            <person name="Yaguchi T."/>
        </authorList>
    </citation>
    <scope>NUCLEOTIDE SEQUENCE [LARGE SCALE GENOMIC DNA]</scope>
    <source>
        <strain evidence="2 3">IFM 68171</strain>
    </source>
</reference>
<dbReference type="Gene3D" id="1.10.1280.10">
    <property type="entry name" value="Di-copper center containing domain from catechol oxidase"/>
    <property type="match status" value="1"/>
</dbReference>
<dbReference type="EMBL" id="BAAFSV010000003">
    <property type="protein sequence ID" value="GAB1315457.1"/>
    <property type="molecule type" value="Genomic_DNA"/>
</dbReference>
<accession>A0ABQ0GCG3</accession>
<evidence type="ECO:0000313" key="2">
    <source>
        <dbReference type="EMBL" id="GAB1315457.1"/>
    </source>
</evidence>
<dbReference type="RefSeq" id="XP_070917188.1">
    <property type="nucleotide sequence ID" value="XM_071061087.1"/>
</dbReference>
<dbReference type="SUPFAM" id="SSF48056">
    <property type="entry name" value="Di-copper centre-containing domain"/>
    <property type="match status" value="1"/>
</dbReference>
<protein>
    <recommendedName>
        <fullName evidence="1">Tyrosinase copper-binding domain-containing protein</fullName>
    </recommendedName>
</protein>